<gene>
    <name evidence="2" type="ORF">MB27_42120</name>
</gene>
<comment type="caution">
    <text evidence="2">The sequence shown here is derived from an EMBL/GenBank/DDBJ whole genome shotgun (WGS) entry which is preliminary data.</text>
</comment>
<dbReference type="EMBL" id="JRTT01000139">
    <property type="protein sequence ID" value="KHD72226.1"/>
    <property type="molecule type" value="Genomic_DNA"/>
</dbReference>
<keyword evidence="3" id="KW-1185">Reference proteome</keyword>
<reference evidence="2 3" key="1">
    <citation type="submission" date="2014-10" db="EMBL/GenBank/DDBJ databases">
        <title>Draft genome sequence of Actinoplanes utahensis NRRL 12052.</title>
        <authorList>
            <person name="Velasco-Bucheli B."/>
            <person name="del Cerro C."/>
            <person name="Hormigo D."/>
            <person name="Garcia J.L."/>
            <person name="Acebal C."/>
            <person name="Arroyo M."/>
            <person name="de la Mata I."/>
        </authorList>
    </citation>
    <scope>NUCLEOTIDE SEQUENCE [LARGE SCALE GENOMIC DNA]</scope>
    <source>
        <strain evidence="2 3">NRRL 12052</strain>
    </source>
</reference>
<evidence type="ECO:0000313" key="2">
    <source>
        <dbReference type="EMBL" id="KHD72226.1"/>
    </source>
</evidence>
<evidence type="ECO:0000313" key="3">
    <source>
        <dbReference type="Proteomes" id="UP000054537"/>
    </source>
</evidence>
<protein>
    <recommendedName>
        <fullName evidence="4">DUF4351 domain-containing protein</fullName>
    </recommendedName>
</protein>
<dbReference type="RefSeq" id="WP_043533788.1">
    <property type="nucleotide sequence ID" value="NZ_BAABKU010000005.1"/>
</dbReference>
<feature type="compositionally biased region" description="Basic and acidic residues" evidence="1">
    <location>
        <begin position="9"/>
        <end position="22"/>
    </location>
</feature>
<evidence type="ECO:0000256" key="1">
    <source>
        <dbReference type="SAM" id="MobiDB-lite"/>
    </source>
</evidence>
<dbReference type="AlphaFoldDB" id="A0A0A6U9X5"/>
<organism evidence="2 3">
    <name type="scientific">Actinoplanes utahensis</name>
    <dbReference type="NCBI Taxonomy" id="1869"/>
    <lineage>
        <taxon>Bacteria</taxon>
        <taxon>Bacillati</taxon>
        <taxon>Actinomycetota</taxon>
        <taxon>Actinomycetes</taxon>
        <taxon>Micromonosporales</taxon>
        <taxon>Micromonosporaceae</taxon>
        <taxon>Actinoplanes</taxon>
    </lineage>
</organism>
<dbReference type="Proteomes" id="UP000054537">
    <property type="component" value="Unassembled WGS sequence"/>
</dbReference>
<sequence>MSNIPEQSELGREFAQRSREQGITEGWQQGITEGRVDLMRALLRAKFGEIDDLDDLARHLAGHDRDGNIARIVAGATPAELRS</sequence>
<evidence type="ECO:0008006" key="4">
    <source>
        <dbReference type="Google" id="ProtNLM"/>
    </source>
</evidence>
<proteinExistence type="predicted"/>
<accession>A0A0A6U9X5</accession>
<dbReference type="OrthoDB" id="3298107at2"/>
<feature type="region of interest" description="Disordered" evidence="1">
    <location>
        <begin position="1"/>
        <end position="29"/>
    </location>
</feature>
<name>A0A0A6U9X5_ACTUT</name>